<dbReference type="InterPro" id="IPR011123">
    <property type="entry name" value="Y_Y_Y"/>
</dbReference>
<evidence type="ECO:0000313" key="11">
    <source>
        <dbReference type="EMBL" id="QTD51755.1"/>
    </source>
</evidence>
<dbReference type="Pfam" id="PF02518">
    <property type="entry name" value="HATPase_c"/>
    <property type="match status" value="1"/>
</dbReference>
<dbReference type="SMART" id="SM00387">
    <property type="entry name" value="HATPase_c"/>
    <property type="match status" value="1"/>
</dbReference>
<dbReference type="InterPro" id="IPR004358">
    <property type="entry name" value="Sig_transdc_His_kin-like_C"/>
</dbReference>
<dbReference type="SUPFAM" id="SSF47226">
    <property type="entry name" value="Histidine-containing phosphotransfer domain, HPT domain"/>
    <property type="match status" value="1"/>
</dbReference>
<dbReference type="Pfam" id="PF00072">
    <property type="entry name" value="Response_reg"/>
    <property type="match status" value="1"/>
</dbReference>
<dbReference type="CDD" id="cd17546">
    <property type="entry name" value="REC_hyHK_CKI1_RcsC-like"/>
    <property type="match status" value="1"/>
</dbReference>
<dbReference type="GO" id="GO:0000155">
    <property type="term" value="F:phosphorelay sensor kinase activity"/>
    <property type="evidence" value="ECO:0007669"/>
    <property type="project" value="InterPro"/>
</dbReference>
<dbReference type="FunFam" id="2.60.40.10:FF:000791">
    <property type="entry name" value="Two-component system sensor histidine kinase/response regulator"/>
    <property type="match status" value="1"/>
</dbReference>
<dbReference type="Pfam" id="PF07494">
    <property type="entry name" value="Reg_prop"/>
    <property type="match status" value="7"/>
</dbReference>
<dbReference type="SUPFAM" id="SSF63829">
    <property type="entry name" value="Calcium-dependent phosphotriesterase"/>
    <property type="match status" value="1"/>
</dbReference>
<keyword evidence="3 5" id="KW-0597">Phosphoprotein</keyword>
<proteinExistence type="predicted"/>
<feature type="domain" description="HPt" evidence="10">
    <location>
        <begin position="1377"/>
        <end position="1470"/>
    </location>
</feature>
<accession>A0A8A4TZ11</accession>
<dbReference type="KEGG" id="scor:J3U87_04735"/>
<dbReference type="CDD" id="cd16922">
    <property type="entry name" value="HATPase_EvgS-ArcB-TorS-like"/>
    <property type="match status" value="1"/>
</dbReference>
<feature type="region of interest" description="Disordered" evidence="7">
    <location>
        <begin position="1341"/>
        <end position="1362"/>
    </location>
</feature>
<evidence type="ECO:0000256" key="4">
    <source>
        <dbReference type="PROSITE-ProRule" id="PRU00110"/>
    </source>
</evidence>
<dbReference type="InterPro" id="IPR036097">
    <property type="entry name" value="HisK_dim/P_sf"/>
</dbReference>
<dbReference type="SUPFAM" id="SSF52172">
    <property type="entry name" value="CheY-like"/>
    <property type="match status" value="1"/>
</dbReference>
<evidence type="ECO:0000259" key="9">
    <source>
        <dbReference type="PROSITE" id="PS50110"/>
    </source>
</evidence>
<dbReference type="InterPro" id="IPR011047">
    <property type="entry name" value="Quinoprotein_ADH-like_sf"/>
</dbReference>
<dbReference type="Gene3D" id="1.10.287.130">
    <property type="match status" value="1"/>
</dbReference>
<dbReference type="Gene3D" id="2.60.40.10">
    <property type="entry name" value="Immunoglobulins"/>
    <property type="match status" value="1"/>
</dbReference>
<dbReference type="InterPro" id="IPR036641">
    <property type="entry name" value="HPT_dom_sf"/>
</dbReference>
<dbReference type="SMART" id="SM00448">
    <property type="entry name" value="REC"/>
    <property type="match status" value="1"/>
</dbReference>
<feature type="modified residue" description="4-aspartylphosphate" evidence="5">
    <location>
        <position position="1270"/>
    </location>
</feature>
<dbReference type="EC" id="2.7.13.3" evidence="2"/>
<name>A0A8A4TZ11_SULCO</name>
<dbReference type="InterPro" id="IPR003661">
    <property type="entry name" value="HisK_dim/P_dom"/>
</dbReference>
<dbReference type="CDD" id="cd00082">
    <property type="entry name" value="HisKA"/>
    <property type="match status" value="1"/>
</dbReference>
<dbReference type="PROSITE" id="PS50894">
    <property type="entry name" value="HPT"/>
    <property type="match status" value="1"/>
</dbReference>
<reference evidence="11" key="1">
    <citation type="submission" date="2021-03" db="EMBL/GenBank/DDBJ databases">
        <title>Acanthopleuribacteraceae sp. M133.</title>
        <authorList>
            <person name="Wang G."/>
        </authorList>
    </citation>
    <scope>NUCLEOTIDE SEQUENCE</scope>
    <source>
        <strain evidence="11">M133</strain>
    </source>
</reference>
<feature type="domain" description="Response regulatory" evidence="9">
    <location>
        <begin position="1221"/>
        <end position="1337"/>
    </location>
</feature>
<dbReference type="Proteomes" id="UP000663929">
    <property type="component" value="Chromosome"/>
</dbReference>
<dbReference type="InterPro" id="IPR005467">
    <property type="entry name" value="His_kinase_dom"/>
</dbReference>
<dbReference type="EMBL" id="CP071793">
    <property type="protein sequence ID" value="QTD51755.1"/>
    <property type="molecule type" value="Genomic_DNA"/>
</dbReference>
<feature type="domain" description="Histidine kinase" evidence="8">
    <location>
        <begin position="980"/>
        <end position="1199"/>
    </location>
</feature>
<dbReference type="SUPFAM" id="SSF50998">
    <property type="entry name" value="Quinoprotein alcohol dehydrogenase-like"/>
    <property type="match status" value="1"/>
</dbReference>
<evidence type="ECO:0000256" key="3">
    <source>
        <dbReference type="ARBA" id="ARBA00022553"/>
    </source>
</evidence>
<evidence type="ECO:0000256" key="6">
    <source>
        <dbReference type="SAM" id="Coils"/>
    </source>
</evidence>
<dbReference type="Gene3D" id="2.130.10.10">
    <property type="entry name" value="YVTN repeat-like/Quinoprotein amine dehydrogenase"/>
    <property type="match status" value="3"/>
</dbReference>
<evidence type="ECO:0000313" key="12">
    <source>
        <dbReference type="Proteomes" id="UP000663929"/>
    </source>
</evidence>
<organism evidence="11 12">
    <name type="scientific">Sulfidibacter corallicola</name>
    <dbReference type="NCBI Taxonomy" id="2818388"/>
    <lineage>
        <taxon>Bacteria</taxon>
        <taxon>Pseudomonadati</taxon>
        <taxon>Acidobacteriota</taxon>
        <taxon>Holophagae</taxon>
        <taxon>Acanthopleuribacterales</taxon>
        <taxon>Acanthopleuribacteraceae</taxon>
        <taxon>Sulfidibacter</taxon>
    </lineage>
</organism>
<evidence type="ECO:0000259" key="10">
    <source>
        <dbReference type="PROSITE" id="PS50894"/>
    </source>
</evidence>
<gene>
    <name evidence="11" type="ORF">J3U87_04735</name>
</gene>
<dbReference type="PRINTS" id="PR00344">
    <property type="entry name" value="BCTRLSENSOR"/>
</dbReference>
<dbReference type="Gene3D" id="1.20.120.160">
    <property type="entry name" value="HPT domain"/>
    <property type="match status" value="1"/>
</dbReference>
<evidence type="ECO:0000256" key="1">
    <source>
        <dbReference type="ARBA" id="ARBA00000085"/>
    </source>
</evidence>
<dbReference type="PANTHER" id="PTHR43547:SF2">
    <property type="entry name" value="HYBRID SIGNAL TRANSDUCTION HISTIDINE KINASE C"/>
    <property type="match status" value="1"/>
</dbReference>
<dbReference type="Pfam" id="PF07495">
    <property type="entry name" value="Y_Y_Y"/>
    <property type="match status" value="1"/>
</dbReference>
<dbReference type="InterPro" id="IPR001789">
    <property type="entry name" value="Sig_transdc_resp-reg_receiver"/>
</dbReference>
<dbReference type="InterPro" id="IPR013783">
    <property type="entry name" value="Ig-like_fold"/>
</dbReference>
<keyword evidence="12" id="KW-1185">Reference proteome</keyword>
<dbReference type="PANTHER" id="PTHR43547">
    <property type="entry name" value="TWO-COMPONENT HISTIDINE KINASE"/>
    <property type="match status" value="1"/>
</dbReference>
<dbReference type="InterPro" id="IPR036890">
    <property type="entry name" value="HATPase_C_sf"/>
</dbReference>
<dbReference type="FunFam" id="3.30.565.10:FF:000078">
    <property type="entry name" value="Two-component sensor histidine kinase"/>
    <property type="match status" value="1"/>
</dbReference>
<dbReference type="InterPro" id="IPR015943">
    <property type="entry name" value="WD40/YVTN_repeat-like_dom_sf"/>
</dbReference>
<dbReference type="Gene3D" id="3.30.565.10">
    <property type="entry name" value="Histidine kinase-like ATPase, C-terminal domain"/>
    <property type="match status" value="1"/>
</dbReference>
<dbReference type="SUPFAM" id="SSF47384">
    <property type="entry name" value="Homodimeric domain of signal transducing histidine kinase"/>
    <property type="match status" value="1"/>
</dbReference>
<dbReference type="SMART" id="SM00388">
    <property type="entry name" value="HisKA"/>
    <property type="match status" value="1"/>
</dbReference>
<feature type="modified residue" description="Phosphohistidine" evidence="4">
    <location>
        <position position="1416"/>
    </location>
</feature>
<dbReference type="PROSITE" id="PS50110">
    <property type="entry name" value="RESPONSE_REGULATORY"/>
    <property type="match status" value="1"/>
</dbReference>
<dbReference type="InterPro" id="IPR011110">
    <property type="entry name" value="Reg_prop"/>
</dbReference>
<dbReference type="Pfam" id="PF01627">
    <property type="entry name" value="Hpt"/>
    <property type="match status" value="1"/>
</dbReference>
<dbReference type="InterPro" id="IPR008207">
    <property type="entry name" value="Sig_transdc_His_kin_Hpt_dom"/>
</dbReference>
<dbReference type="PROSITE" id="PS50109">
    <property type="entry name" value="HIS_KIN"/>
    <property type="match status" value="1"/>
</dbReference>
<feature type="coiled-coil region" evidence="6">
    <location>
        <begin position="920"/>
        <end position="970"/>
    </location>
</feature>
<evidence type="ECO:0000256" key="7">
    <source>
        <dbReference type="SAM" id="MobiDB-lite"/>
    </source>
</evidence>
<protein>
    <recommendedName>
        <fullName evidence="2">histidine kinase</fullName>
        <ecNumber evidence="2">2.7.13.3</ecNumber>
    </recommendedName>
</protein>
<dbReference type="Pfam" id="PF00512">
    <property type="entry name" value="HisKA"/>
    <property type="match status" value="1"/>
</dbReference>
<dbReference type="Gene3D" id="3.40.50.2300">
    <property type="match status" value="1"/>
</dbReference>
<feature type="compositionally biased region" description="Acidic residues" evidence="7">
    <location>
        <begin position="196"/>
        <end position="217"/>
    </location>
</feature>
<dbReference type="InterPro" id="IPR003594">
    <property type="entry name" value="HATPase_dom"/>
</dbReference>
<sequence>MFPMFERGQSACRMPCRLTQPVVPMLRRRDHDDRDSAARLELSTCRESCGERPTSGAGSLWPQVLFFSLLIPAFLERFQPLCAQASLKDLSFAHFSVEQGLSDGIVTCILQDRTGFIWIGTENGLNRFDGYQFKSFRHDPKNRFSLSNNNVTVLFEDAQGSLWIGTDGGLNTYDPHLERFVSPASQRETPTRSQESGDEDEEDEEDEEEPDPAEDPDAFLERLEELVLTMYQDEAGTFWVGTEQGVVRFWVKDGRWKAIPLPADLARHLADKSVKAIRETEDGAIWLGTDAGLLRYIQNDAASLKQPLPDDHPLRRSDINVLVEDAAGVWWIGTEASGLMRLDRRTGDFHQYLHHEEDPHSLSHHQVNAIHCDAQGLVWVGTLYGLSLIGPDRERFIRFRTDPLNPASLSYSEISSLFEDRSGIVWIGTDGGGLNKFDARTRQFAHFHNNPRNPASLSHNRVQAILEDSQGTLWIGTEAGGLNRFDTDSRDFHHFRHDPNDPKSLNNDEITALLEDRRGDFWVGTDEGGLNRFDRETETFTHFLSDEEVPSSLSDNHITLLHQDSQGRLWIGTEGGLDRNDPESGAFIRYADRPGAAMRLPAEPVLSLHEDYADLLWIGTTEGLFRMRLDKRAEPLEIEHFFANVDNPDSLSDTMVWAIHRDGTGTLWCGTENGLNRLDPDTQAFRHFKEPDGLPHDAVYGIQEDERGQLWLATGSGLCRFNPGDRHFQTYDFQELHNITFYRGAFYTAPDGTMYMGGMNGFNRFQPDRMVDNPYAPPVVITDFLMFNQPVQIGKVLDKRVLLPQSITTAASLTLTHRDHVISFLYAALEYSAPGKNQYAYRLEGFDSDWNDVGQRRIATYTNIPPGEYRFRVKASNNSGLWNETGADIRIVKLPAPWQTWWAKTAYALFALALVGTFIRARTSAQAEELARKNRELDQERKLVEKERLVSQELRRANQLQKERDQAEATARAKSIFLANMSHEIRTPMNSILGFLGLSLEDSGLPGHLRKHLAIAHSSAQFLLRIINDILDVSKIESGKLALEIRPFHLPRVLHEILDMMAIKAAEKQLKLQLDLESDLPETFLGDPHRLRQILFNLVGNAVKFTDHGYVKVAVGSAGDGNHLTFVVEDTGIGIAEEHIHKILEPFSQADTSMTRRFGGTGLGTTISRQLVELMDGEMWIESKLGKGSRFFFTIELKPTDSLETTADGEATADQAQGRYRILLVDDIAENILLAKARLVKKGHRITTARNGLQAIEAFENGTFDIILMDVQMPQMDGLTATRRIREMEGGATLPIIAMTASVMKEDIHQCDAAGMNLTIGKPIDFDKLFEAMARLVTASPQDLPSVEEEETATRQDTGAQDPSLIDWKGALHVWQDRILFEKALTGFAQEHRTRVEAIRTALDADDLDQARAEIHKLRGIAGNLHLDPLHRTAVETETCLRKGELDGIEPLLDSLAARLAATCDAIDTSIHPELGERSVPLPSPTNLERIEPLMRAMLQAMAQYDPDQSEQILQELTAHMADVHLTDIRKALEAFDFHKARAELSHLALSLNIDLEEAP</sequence>
<feature type="compositionally biased region" description="Polar residues" evidence="7">
    <location>
        <begin position="183"/>
        <end position="194"/>
    </location>
</feature>
<keyword evidence="6" id="KW-0175">Coiled coil</keyword>
<dbReference type="SUPFAM" id="SSF55874">
    <property type="entry name" value="ATPase domain of HSP90 chaperone/DNA topoisomerase II/histidine kinase"/>
    <property type="match status" value="1"/>
</dbReference>
<comment type="catalytic activity">
    <reaction evidence="1">
        <text>ATP + protein L-histidine = ADP + protein N-phospho-L-histidine.</text>
        <dbReference type="EC" id="2.7.13.3"/>
    </reaction>
</comment>
<feature type="region of interest" description="Disordered" evidence="7">
    <location>
        <begin position="175"/>
        <end position="217"/>
    </location>
</feature>
<evidence type="ECO:0000256" key="5">
    <source>
        <dbReference type="PROSITE-ProRule" id="PRU00169"/>
    </source>
</evidence>
<evidence type="ECO:0000259" key="8">
    <source>
        <dbReference type="PROSITE" id="PS50109"/>
    </source>
</evidence>
<evidence type="ECO:0000256" key="2">
    <source>
        <dbReference type="ARBA" id="ARBA00012438"/>
    </source>
</evidence>
<dbReference type="InterPro" id="IPR011006">
    <property type="entry name" value="CheY-like_superfamily"/>
</dbReference>